<organism evidence="3 4">
    <name type="scientific">Selenomonas ruminis</name>
    <dbReference type="NCBI Taxonomy" id="2593411"/>
    <lineage>
        <taxon>Bacteria</taxon>
        <taxon>Bacillati</taxon>
        <taxon>Bacillota</taxon>
        <taxon>Negativicutes</taxon>
        <taxon>Selenomonadales</taxon>
        <taxon>Selenomonadaceae</taxon>
        <taxon>Selenomonas</taxon>
    </lineage>
</organism>
<comment type="similarity">
    <text evidence="1">Belongs to the initiator RepB protein family.</text>
</comment>
<evidence type="ECO:0000313" key="3">
    <source>
        <dbReference type="EMBL" id="TYZ19263.1"/>
    </source>
</evidence>
<reference evidence="3 4" key="1">
    <citation type="submission" date="2019-08" db="EMBL/GenBank/DDBJ databases">
        <title>Selenomonas sp. mPRGC5 and Selenomonas sp. mPRGC8 isolated from ruminal fluid of dairy goat (Capra hircus).</title>
        <authorList>
            <person name="Poothong S."/>
            <person name="Nuengjamnong C."/>
            <person name="Tanasupawat S."/>
        </authorList>
    </citation>
    <scope>NUCLEOTIDE SEQUENCE [LARGE SCALE GENOMIC DNA]</scope>
    <source>
        <strain evidence="4">mPRGC5</strain>
    </source>
</reference>
<dbReference type="OrthoDB" id="1661155at2"/>
<proteinExistence type="inferred from homology"/>
<dbReference type="GO" id="GO:0006270">
    <property type="term" value="P:DNA replication initiation"/>
    <property type="evidence" value="ECO:0007669"/>
    <property type="project" value="InterPro"/>
</dbReference>
<dbReference type="EMBL" id="VTOY01000026">
    <property type="protein sequence ID" value="TYZ19263.1"/>
    <property type="molecule type" value="Genomic_DNA"/>
</dbReference>
<dbReference type="AlphaFoldDB" id="A0A5D6VSQ2"/>
<keyword evidence="4" id="KW-1185">Reference proteome</keyword>
<evidence type="ECO:0000256" key="1">
    <source>
        <dbReference type="ARBA" id="ARBA00038283"/>
    </source>
</evidence>
<dbReference type="Gene3D" id="1.10.10.10">
    <property type="entry name" value="Winged helix-like DNA-binding domain superfamily/Winged helix DNA-binding domain"/>
    <property type="match status" value="2"/>
</dbReference>
<dbReference type="SUPFAM" id="SSF46785">
    <property type="entry name" value="Winged helix' DNA-binding domain"/>
    <property type="match status" value="2"/>
</dbReference>
<dbReference type="InterPro" id="IPR036390">
    <property type="entry name" value="WH_DNA-bd_sf"/>
</dbReference>
<feature type="domain" description="Initiator Rep protein WH1" evidence="2">
    <location>
        <begin position="8"/>
        <end position="156"/>
    </location>
</feature>
<dbReference type="Pfam" id="PF01051">
    <property type="entry name" value="Rep3_N"/>
    <property type="match status" value="1"/>
</dbReference>
<dbReference type="Pfam" id="PF21205">
    <property type="entry name" value="Rep3_C"/>
    <property type="match status" value="1"/>
</dbReference>
<name>A0A5D6VSQ2_9FIRM</name>
<protein>
    <submittedName>
        <fullName evidence="3">Replication initiation protein</fullName>
    </submittedName>
</protein>
<dbReference type="InterPro" id="IPR036388">
    <property type="entry name" value="WH-like_DNA-bd_sf"/>
</dbReference>
<dbReference type="Proteomes" id="UP000323646">
    <property type="component" value="Unassembled WGS sequence"/>
</dbReference>
<sequence>MDERRPTIYQANPLVEARKPMTALEMKLFMLALQDVNPHLSANDKYYDTEFKETHILPNELKKIMGNGVYLSRLQDACDSLTSRNVCVNEEGKFTYYSLFSVIRYEKGKGLRIKFNSEMRDFILGIFESGYPYTKINMKQIFYLGSAYAMRLLELMLQYQGMKRNNIITRTIPIEELRFMLNVEEDKYPRVNDFKRFVLDIATNEINDNTQYSIRYEAEKSGRKIIAFSFYMDCSNLVSNDDVIEEDIKLEMPPAKKKRYGLSKQAINTLTTICGSNEEFELRMEHALQLAETRKPDNLQGFLYNAIKDNYRQQDMDAKAAIEREMQAIQENQEWEQVALKMFAGEIGVNEERPEIPFDLSNPMELAIVKLIKKSLKDRMMDFTTRSRLEDHNMSVSRFIELYGNTIA</sequence>
<evidence type="ECO:0000259" key="2">
    <source>
        <dbReference type="Pfam" id="PF01051"/>
    </source>
</evidence>
<dbReference type="RefSeq" id="WP_149172505.1">
    <property type="nucleotide sequence ID" value="NZ_VTOY01000026.1"/>
</dbReference>
<gene>
    <name evidence="3" type="ORF">FZ040_13575</name>
</gene>
<dbReference type="GO" id="GO:0003887">
    <property type="term" value="F:DNA-directed DNA polymerase activity"/>
    <property type="evidence" value="ECO:0007669"/>
    <property type="project" value="InterPro"/>
</dbReference>
<comment type="caution">
    <text evidence="3">The sequence shown here is derived from an EMBL/GenBank/DDBJ whole genome shotgun (WGS) entry which is preliminary data.</text>
</comment>
<accession>A0A5D6VSQ2</accession>
<evidence type="ECO:0000313" key="4">
    <source>
        <dbReference type="Proteomes" id="UP000323646"/>
    </source>
</evidence>
<dbReference type="InterPro" id="IPR000525">
    <property type="entry name" value="Initiator_Rep_WH1"/>
</dbReference>